<dbReference type="EMBL" id="QHLY01000012">
    <property type="protein sequence ID" value="PXA68149.1"/>
    <property type="molecule type" value="Genomic_DNA"/>
</dbReference>
<dbReference type="Proteomes" id="UP000246722">
    <property type="component" value="Unassembled WGS sequence"/>
</dbReference>
<evidence type="ECO:0000313" key="3">
    <source>
        <dbReference type="Proteomes" id="UP000246722"/>
    </source>
</evidence>
<reference evidence="2 3" key="1">
    <citation type="submission" date="2018-05" db="EMBL/GenBank/DDBJ databases">
        <title>Genetic diversity of glacier-inhabiting Cryobacterium bacteria in China and description of Cryobacterium mengkeensis sp. nov. and Arthrobacter glacialis sp. nov.</title>
        <authorList>
            <person name="Liu Q."/>
            <person name="Xin Y.-H."/>
        </authorList>
    </citation>
    <scope>NUCLEOTIDE SEQUENCE [LARGE SCALE GENOMIC DNA]</scope>
    <source>
        <strain evidence="2 3">SK-1</strain>
    </source>
</reference>
<keyword evidence="3" id="KW-1185">Reference proteome</keyword>
<name>A0A317ZSQ5_9MICO</name>
<organism evidence="2 3">
    <name type="scientific">Cryobacterium arcticum</name>
    <dbReference type="NCBI Taxonomy" id="670052"/>
    <lineage>
        <taxon>Bacteria</taxon>
        <taxon>Bacillati</taxon>
        <taxon>Actinomycetota</taxon>
        <taxon>Actinomycetes</taxon>
        <taxon>Micrococcales</taxon>
        <taxon>Microbacteriaceae</taxon>
        <taxon>Cryobacterium</taxon>
    </lineage>
</organism>
<dbReference type="OrthoDB" id="4265398at2"/>
<dbReference type="AlphaFoldDB" id="A0A317ZSQ5"/>
<dbReference type="PANTHER" id="PTHR36503:SF2">
    <property type="entry name" value="BLR2408 PROTEIN"/>
    <property type="match status" value="1"/>
</dbReference>
<dbReference type="Pfam" id="PF00903">
    <property type="entry name" value="Glyoxalase"/>
    <property type="match status" value="1"/>
</dbReference>
<dbReference type="InterPro" id="IPR004360">
    <property type="entry name" value="Glyas_Fos-R_dOase_dom"/>
</dbReference>
<evidence type="ECO:0000259" key="1">
    <source>
        <dbReference type="PROSITE" id="PS51819"/>
    </source>
</evidence>
<sequence>MSLMMFLNLPVTDLDRSKQFYVDLGFTVNPQFTDDTAACIVLDDDHLFVMLLTHESFARFTDKPIVDSTTATAGIYSLSADSRADADELADKALESGGSFSNEPQDMGFMYGRSFQDPDGHLWEVIYMDMSAMPEDVHE</sequence>
<comment type="caution">
    <text evidence="2">The sequence shown here is derived from an EMBL/GenBank/DDBJ whole genome shotgun (WGS) entry which is preliminary data.</text>
</comment>
<proteinExistence type="predicted"/>
<dbReference type="Gene3D" id="3.10.180.10">
    <property type="entry name" value="2,3-Dihydroxybiphenyl 1,2-Dioxygenase, domain 1"/>
    <property type="match status" value="1"/>
</dbReference>
<gene>
    <name evidence="2" type="ORF">CTB96_16110</name>
</gene>
<dbReference type="PANTHER" id="PTHR36503">
    <property type="entry name" value="BLR2520 PROTEIN"/>
    <property type="match status" value="1"/>
</dbReference>
<feature type="domain" description="VOC" evidence="1">
    <location>
        <begin position="2"/>
        <end position="128"/>
    </location>
</feature>
<dbReference type="SUPFAM" id="SSF54593">
    <property type="entry name" value="Glyoxalase/Bleomycin resistance protein/Dihydroxybiphenyl dioxygenase"/>
    <property type="match status" value="1"/>
</dbReference>
<dbReference type="PROSITE" id="PS51819">
    <property type="entry name" value="VOC"/>
    <property type="match status" value="1"/>
</dbReference>
<evidence type="ECO:0000313" key="2">
    <source>
        <dbReference type="EMBL" id="PXA68149.1"/>
    </source>
</evidence>
<dbReference type="InterPro" id="IPR037523">
    <property type="entry name" value="VOC_core"/>
</dbReference>
<protein>
    <submittedName>
        <fullName evidence="2">Glyoxalase</fullName>
    </submittedName>
</protein>
<dbReference type="InterPro" id="IPR029068">
    <property type="entry name" value="Glyas_Bleomycin-R_OHBP_Dase"/>
</dbReference>
<accession>A0A317ZSQ5</accession>